<accession>A0A067T4M6</accession>
<name>A0A067T4M6_GALM3</name>
<keyword evidence="2" id="KW-1185">Reference proteome</keyword>
<reference evidence="2" key="1">
    <citation type="journal article" date="2014" name="Proc. Natl. Acad. Sci. U.S.A.">
        <title>Extensive sampling of basidiomycete genomes demonstrates inadequacy of the white-rot/brown-rot paradigm for wood decay fungi.</title>
        <authorList>
            <person name="Riley R."/>
            <person name="Salamov A.A."/>
            <person name="Brown D.W."/>
            <person name="Nagy L.G."/>
            <person name="Floudas D."/>
            <person name="Held B.W."/>
            <person name="Levasseur A."/>
            <person name="Lombard V."/>
            <person name="Morin E."/>
            <person name="Otillar R."/>
            <person name="Lindquist E.A."/>
            <person name="Sun H."/>
            <person name="LaButti K.M."/>
            <person name="Schmutz J."/>
            <person name="Jabbour D."/>
            <person name="Luo H."/>
            <person name="Baker S.E."/>
            <person name="Pisabarro A.G."/>
            <person name="Walton J.D."/>
            <person name="Blanchette R.A."/>
            <person name="Henrissat B."/>
            <person name="Martin F."/>
            <person name="Cullen D."/>
            <person name="Hibbett D.S."/>
            <person name="Grigoriev I.V."/>
        </authorList>
    </citation>
    <scope>NUCLEOTIDE SEQUENCE [LARGE SCALE GENOMIC DNA]</scope>
    <source>
        <strain evidence="2">CBS 339.88</strain>
    </source>
</reference>
<sequence>MDQVLAFLESPRDLDTVALARSTEKALQIIMPWCQMQNVSELVVAKDIHNQALVYAQAIDFSVGAASMGFAIAEDALTLVEFIPQTTDEERQEFLEGIKELAQKGLANAKEAMKGFVNVRTTIEDLLSKMKAEDQEAKIEYSEVSNGFVNVIRRPFTEAKSELAKGIHDLEEFSAMLSKFVAWWNLMAMETSSQISRGRIVIKNDKLHMMAIEARWKDHRKQYAAYVNEIGIVQDRYPKLFNDAKMLGPPAYHQYLAPEGPPPRVGLNPSAKYLHDQKVDPIERPGTNSPAPGDWRNFPEPGHRLRATPARSNSTSTIISEELSSSSYMSASLATVQVLEKNKCLLILQFQCHPSSTRRFTSMRIKWKFRTIRGAPMSPRVIDVAPKQSIGAKNEERHHRKFGVTIPAQFNFAGVAVGPEVNTEWKMAKTLSRAMFFTGSVRGHWRDSAEWTVDENASAMSGIPPHFCVAAVVEYGGVFMMELDIVAKQSGMGSWWSRNHARGEFAVDVDKLHDEFQEYKPSNTWQQWFPLITGEVEGGATVYPQEAVCR</sequence>
<evidence type="ECO:0000313" key="1">
    <source>
        <dbReference type="EMBL" id="KDR78081.1"/>
    </source>
</evidence>
<dbReference type="HOGENOM" id="CLU_495265_0_0_1"/>
<gene>
    <name evidence="1" type="ORF">GALMADRAFT_245068</name>
</gene>
<dbReference type="STRING" id="685588.A0A067T4M6"/>
<dbReference type="EMBL" id="KL142375">
    <property type="protein sequence ID" value="KDR78081.1"/>
    <property type="molecule type" value="Genomic_DNA"/>
</dbReference>
<dbReference type="AlphaFoldDB" id="A0A067T4M6"/>
<dbReference type="Proteomes" id="UP000027222">
    <property type="component" value="Unassembled WGS sequence"/>
</dbReference>
<protein>
    <submittedName>
        <fullName evidence="1">Uncharacterized protein</fullName>
    </submittedName>
</protein>
<dbReference type="OrthoDB" id="3012448at2759"/>
<evidence type="ECO:0000313" key="2">
    <source>
        <dbReference type="Proteomes" id="UP000027222"/>
    </source>
</evidence>
<proteinExistence type="predicted"/>
<organism evidence="1 2">
    <name type="scientific">Galerina marginata (strain CBS 339.88)</name>
    <dbReference type="NCBI Taxonomy" id="685588"/>
    <lineage>
        <taxon>Eukaryota</taxon>
        <taxon>Fungi</taxon>
        <taxon>Dikarya</taxon>
        <taxon>Basidiomycota</taxon>
        <taxon>Agaricomycotina</taxon>
        <taxon>Agaricomycetes</taxon>
        <taxon>Agaricomycetidae</taxon>
        <taxon>Agaricales</taxon>
        <taxon>Agaricineae</taxon>
        <taxon>Strophariaceae</taxon>
        <taxon>Galerina</taxon>
    </lineage>
</organism>